<dbReference type="RefSeq" id="WP_039221659.1">
    <property type="nucleotide sequence ID" value="NZ_JWLW01000023.1"/>
</dbReference>
<dbReference type="EMBL" id="JWLW01000023">
    <property type="protein sequence ID" value="KHT50770.1"/>
    <property type="molecule type" value="Genomic_DNA"/>
</dbReference>
<accession>A0A0B3Z179</accession>
<sequence length="225" mass="25510">MTRSNVIPMVLFAAIVVSLGINTPQAANEIIARLFNKTISNSELQPSQADVDRFQSILTDKSEKEVRDILAQRALGNKITESVLSDFADKNAIEPNESEIQSAYSVIKLWTVDLDENGAYQDDELERYRLAMAEGMAKSWKVSKALYEAYGGDVVFQQDNPLTPVGAYQKLFEQYREKGEFVIYDPAFKAAFWSSVKMKYAKTYDPDNIDFSLPWWEKSMTASEK</sequence>
<dbReference type="Proteomes" id="UP000031197">
    <property type="component" value="Unassembled WGS sequence"/>
</dbReference>
<dbReference type="OrthoDB" id="6333862at2"/>
<name>A0A0B3Z179_9ALTE</name>
<dbReference type="AlphaFoldDB" id="A0A0B3Z179"/>
<evidence type="ECO:0000313" key="1">
    <source>
        <dbReference type="EMBL" id="KHT50770.1"/>
    </source>
</evidence>
<organism evidence="1 2">
    <name type="scientific">Alteromonas marina</name>
    <dbReference type="NCBI Taxonomy" id="203795"/>
    <lineage>
        <taxon>Bacteria</taxon>
        <taxon>Pseudomonadati</taxon>
        <taxon>Pseudomonadota</taxon>
        <taxon>Gammaproteobacteria</taxon>
        <taxon>Alteromonadales</taxon>
        <taxon>Alteromonadaceae</taxon>
        <taxon>Alteromonas/Salinimonas group</taxon>
        <taxon>Alteromonas</taxon>
    </lineage>
</organism>
<comment type="caution">
    <text evidence="1">The sequence shown here is derived from an EMBL/GenBank/DDBJ whole genome shotgun (WGS) entry which is preliminary data.</text>
</comment>
<reference evidence="1 2" key="1">
    <citation type="submission" date="2014-12" db="EMBL/GenBank/DDBJ databases">
        <title>Genome sequencing of Alteromonas marina AD001.</title>
        <authorList>
            <person name="Adrian T.G.S."/>
            <person name="Chan K.G."/>
        </authorList>
    </citation>
    <scope>NUCLEOTIDE SEQUENCE [LARGE SCALE GENOMIC DNA]</scope>
    <source>
        <strain evidence="1 2">AD001</strain>
    </source>
</reference>
<proteinExistence type="predicted"/>
<protein>
    <submittedName>
        <fullName evidence="1">Uncharacterized protein</fullName>
    </submittedName>
</protein>
<evidence type="ECO:0000313" key="2">
    <source>
        <dbReference type="Proteomes" id="UP000031197"/>
    </source>
</evidence>
<keyword evidence="2" id="KW-1185">Reference proteome</keyword>
<gene>
    <name evidence="1" type="ORF">RJ41_13405</name>
</gene>